<keyword evidence="3" id="KW-1185">Reference proteome</keyword>
<protein>
    <submittedName>
        <fullName evidence="2">PilZ domain-containing protein</fullName>
    </submittedName>
</protein>
<gene>
    <name evidence="2" type="ORF">H9L14_14475</name>
</gene>
<organism evidence="2 3">
    <name type="scientific">Sphingomonas sediminicola</name>
    <dbReference type="NCBI Taxonomy" id="386874"/>
    <lineage>
        <taxon>Bacteria</taxon>
        <taxon>Pseudomonadati</taxon>
        <taxon>Pseudomonadota</taxon>
        <taxon>Alphaproteobacteria</taxon>
        <taxon>Sphingomonadales</taxon>
        <taxon>Sphingomonadaceae</taxon>
        <taxon>Sphingomonas</taxon>
    </lineage>
</organism>
<evidence type="ECO:0000313" key="2">
    <source>
        <dbReference type="EMBL" id="QNP45701.1"/>
    </source>
</evidence>
<dbReference type="EMBL" id="CP060782">
    <property type="protein sequence ID" value="QNP45701.1"/>
    <property type="molecule type" value="Genomic_DNA"/>
</dbReference>
<accession>A0ABX6T761</accession>
<reference evidence="2 3" key="1">
    <citation type="submission" date="2020-08" db="EMBL/GenBank/DDBJ databases">
        <title>Genome sequence of Sphingomonas sediminicola KACC 15039T.</title>
        <authorList>
            <person name="Hyun D.-W."/>
            <person name="Bae J.-W."/>
        </authorList>
    </citation>
    <scope>NUCLEOTIDE SEQUENCE [LARGE SCALE GENOMIC DNA]</scope>
    <source>
        <strain evidence="2 3">KACC 15039</strain>
    </source>
</reference>
<proteinExistence type="predicted"/>
<evidence type="ECO:0000259" key="1">
    <source>
        <dbReference type="Pfam" id="PF07238"/>
    </source>
</evidence>
<dbReference type="SUPFAM" id="SSF141371">
    <property type="entry name" value="PilZ domain-like"/>
    <property type="match status" value="1"/>
</dbReference>
<feature type="domain" description="PilZ" evidence="1">
    <location>
        <begin position="14"/>
        <end position="95"/>
    </location>
</feature>
<dbReference type="Gene3D" id="2.40.10.220">
    <property type="entry name" value="predicted glycosyltransferase like domains"/>
    <property type="match status" value="1"/>
</dbReference>
<sequence>MIRARIGETPDSKERRRMSRFPVEIDARVRELGANGIEARILNISESGFMAESHATFEVGSRIWLMLPGRDRANAVVKWVAGDKIGAEFATPQSLEGLRTGQDF</sequence>
<evidence type="ECO:0000313" key="3">
    <source>
        <dbReference type="Proteomes" id="UP000516105"/>
    </source>
</evidence>
<name>A0ABX6T761_9SPHN</name>
<dbReference type="Proteomes" id="UP000516105">
    <property type="component" value="Chromosome"/>
</dbReference>
<dbReference type="InterPro" id="IPR009875">
    <property type="entry name" value="PilZ_domain"/>
</dbReference>
<dbReference type="RefSeq" id="WP_187708655.1">
    <property type="nucleotide sequence ID" value="NZ_CP060782.1"/>
</dbReference>
<dbReference type="Pfam" id="PF07238">
    <property type="entry name" value="PilZ"/>
    <property type="match status" value="1"/>
</dbReference>